<dbReference type="InterPro" id="IPR000868">
    <property type="entry name" value="Isochorismatase-like_dom"/>
</dbReference>
<dbReference type="InterPro" id="IPR050993">
    <property type="entry name" value="Isochorismatase_domain"/>
</dbReference>
<gene>
    <name evidence="3" type="ORF">WJX73_009314</name>
</gene>
<dbReference type="InterPro" id="IPR036380">
    <property type="entry name" value="Isochorismatase-like_sf"/>
</dbReference>
<comment type="similarity">
    <text evidence="1">Belongs to the isochorismatase family.</text>
</comment>
<dbReference type="SUPFAM" id="SSF52499">
    <property type="entry name" value="Isochorismatase-like hydrolases"/>
    <property type="match status" value="1"/>
</dbReference>
<evidence type="ECO:0000259" key="2">
    <source>
        <dbReference type="Pfam" id="PF00857"/>
    </source>
</evidence>
<reference evidence="3 4" key="1">
    <citation type="journal article" date="2024" name="Nat. Commun.">
        <title>Phylogenomics reveals the evolutionary origins of lichenization in chlorophyte algae.</title>
        <authorList>
            <person name="Puginier C."/>
            <person name="Libourel C."/>
            <person name="Otte J."/>
            <person name="Skaloud P."/>
            <person name="Haon M."/>
            <person name="Grisel S."/>
            <person name="Petersen M."/>
            <person name="Berrin J.G."/>
            <person name="Delaux P.M."/>
            <person name="Dal Grande F."/>
            <person name="Keller J."/>
        </authorList>
    </citation>
    <scope>NUCLEOTIDE SEQUENCE [LARGE SCALE GENOMIC DNA]</scope>
    <source>
        <strain evidence="3 4">SAG 2036</strain>
    </source>
</reference>
<evidence type="ECO:0000256" key="1">
    <source>
        <dbReference type="ARBA" id="ARBA00006336"/>
    </source>
</evidence>
<sequence>MAGKPVKPGRLESGQAVVFVCDIQERFRNVASHMPTVIDTVRRLMRGAEALHVPVVVTEQYPAGLGHTVVELRGVQPNNTLVVSKTAFTMLVPEVQAYLSKHPKIKQVILCGIEAHVCVFQTALDCLERGYEVHLIVDGVSAQYLTDRAVGIQRIAQAGAHLASAQMVLFQMAGNAKHPAFKTISALAKETRAHPLPIVSNL</sequence>
<dbReference type="Gene3D" id="3.40.50.850">
    <property type="entry name" value="Isochorismatase-like"/>
    <property type="match status" value="1"/>
</dbReference>
<dbReference type="EMBL" id="JALJOQ010000059">
    <property type="protein sequence ID" value="KAK9803497.1"/>
    <property type="molecule type" value="Genomic_DNA"/>
</dbReference>
<dbReference type="AlphaFoldDB" id="A0AAW1P3G6"/>
<evidence type="ECO:0000313" key="4">
    <source>
        <dbReference type="Proteomes" id="UP001465755"/>
    </source>
</evidence>
<protein>
    <recommendedName>
        <fullName evidence="2">Isochorismatase-like domain-containing protein</fullName>
    </recommendedName>
</protein>
<accession>A0AAW1P3G6</accession>
<feature type="domain" description="Isochorismatase-like" evidence="2">
    <location>
        <begin position="17"/>
        <end position="166"/>
    </location>
</feature>
<organism evidence="3 4">
    <name type="scientific">Symbiochloris irregularis</name>
    <dbReference type="NCBI Taxonomy" id="706552"/>
    <lineage>
        <taxon>Eukaryota</taxon>
        <taxon>Viridiplantae</taxon>
        <taxon>Chlorophyta</taxon>
        <taxon>core chlorophytes</taxon>
        <taxon>Trebouxiophyceae</taxon>
        <taxon>Trebouxiales</taxon>
        <taxon>Trebouxiaceae</taxon>
        <taxon>Symbiochloris</taxon>
    </lineage>
</organism>
<name>A0AAW1P3G6_9CHLO</name>
<proteinExistence type="inferred from homology"/>
<dbReference type="Proteomes" id="UP001465755">
    <property type="component" value="Unassembled WGS sequence"/>
</dbReference>
<keyword evidence="4" id="KW-1185">Reference proteome</keyword>
<evidence type="ECO:0000313" key="3">
    <source>
        <dbReference type="EMBL" id="KAK9803497.1"/>
    </source>
</evidence>
<comment type="caution">
    <text evidence="3">The sequence shown here is derived from an EMBL/GenBank/DDBJ whole genome shotgun (WGS) entry which is preliminary data.</text>
</comment>
<dbReference type="PANTHER" id="PTHR14119">
    <property type="entry name" value="HYDROLASE"/>
    <property type="match status" value="1"/>
</dbReference>
<dbReference type="Pfam" id="PF00857">
    <property type="entry name" value="Isochorismatase"/>
    <property type="match status" value="1"/>
</dbReference>
<dbReference type="PANTHER" id="PTHR14119:SF3">
    <property type="entry name" value="ISOCHORISMATASE DOMAIN-CONTAINING PROTEIN 2"/>
    <property type="match status" value="1"/>
</dbReference>